<dbReference type="OrthoDB" id="6348149at2759"/>
<gene>
    <name evidence="2" type="ORF">HERILL_LOCUS4340</name>
</gene>
<feature type="compositionally biased region" description="Polar residues" evidence="1">
    <location>
        <begin position="404"/>
        <end position="417"/>
    </location>
</feature>
<evidence type="ECO:0000313" key="3">
    <source>
        <dbReference type="Proteomes" id="UP000594454"/>
    </source>
</evidence>
<feature type="compositionally biased region" description="Polar residues" evidence="1">
    <location>
        <begin position="803"/>
        <end position="822"/>
    </location>
</feature>
<organism evidence="2 3">
    <name type="scientific">Hermetia illucens</name>
    <name type="common">Black soldier fly</name>
    <dbReference type="NCBI Taxonomy" id="343691"/>
    <lineage>
        <taxon>Eukaryota</taxon>
        <taxon>Metazoa</taxon>
        <taxon>Ecdysozoa</taxon>
        <taxon>Arthropoda</taxon>
        <taxon>Hexapoda</taxon>
        <taxon>Insecta</taxon>
        <taxon>Pterygota</taxon>
        <taxon>Neoptera</taxon>
        <taxon>Endopterygota</taxon>
        <taxon>Diptera</taxon>
        <taxon>Brachycera</taxon>
        <taxon>Stratiomyomorpha</taxon>
        <taxon>Stratiomyidae</taxon>
        <taxon>Hermetiinae</taxon>
        <taxon>Hermetia</taxon>
    </lineage>
</organism>
<feature type="compositionally biased region" description="Low complexity" evidence="1">
    <location>
        <begin position="224"/>
        <end position="241"/>
    </location>
</feature>
<evidence type="ECO:0000256" key="1">
    <source>
        <dbReference type="SAM" id="MobiDB-lite"/>
    </source>
</evidence>
<protein>
    <submittedName>
        <fullName evidence="2">Uncharacterized protein</fullName>
    </submittedName>
</protein>
<sequence>MLPELLFNVGSSMQDISRDDFGLLSGSSSGGVGVGCDKDVHLSRTTSPIPSTPPPIPDSGYHNCTDIAPVPVSSPFSPNLDRVNIKIEESCSDLYESTPPPTWHHPHHHSHHPVDIGSSKLLLKNSDDPLISCGANIVEGDDDNPNELNSIVAAAAGVANQQNMSPGEIHSPLLPTRSPQSKRNKNPAGSSSRPRRKGTFKLRFHHQALPAEYLSHYEASLNQQQNKTNNNNNNTTNNNSKKYNEQQNNAKMQSNNSHETVRSWLQQISETQSANNLNDSRVEGQSDVTTPAMPQQSPKRMVSYSDLPYMGEMTLENTKPRRGRKPKKADICHLIFKNYGTIFPGTPKDIVEEETKGLLEKRLKEQNQQTANLKQSSEQPLNLCLRDQSTDSFTISSEDENSEDLNQSNRTTPITTPSDAVTDALLAANLKMSLPNFQSALLDRAPEDIQTPSTGDSEKTSSSGYGYWPNAGNVFIHPMALYYQKMMDAGFHPPAPPQASPSAVKKTEGGSPKIFPKHLSQLIKKEKTEPPEPCSTPSSIKSTSSSTTATTASGHNHGLVPPQKRKRSAIFIPPIPAENTTNPATEVSICKFKFTGGAKPSLQEKKMLSVDSDGNYRYYSGTGDKSMRGYEFFPRESLQQSGLIPGVNSAAAFLNATGEKISHDLPPPSMGLSNELLQLPDSPPGGMILPTPQSSLLGQSMKMRHSSSHGSGAGSSSSQHVKEKRKRKSRRSLQREKLEQTFKEKGFLIQTQQLESAEGATYCKFRQLRKFTRYLFRSWKDHLPGELQHANAANTAMNAAPTGKQTSVLQKSLATASTSGQSGDKLRRT</sequence>
<feature type="compositionally biased region" description="Low complexity" evidence="1">
    <location>
        <begin position="535"/>
        <end position="553"/>
    </location>
</feature>
<feature type="compositionally biased region" description="Low complexity" evidence="1">
    <location>
        <begin position="708"/>
        <end position="719"/>
    </location>
</feature>
<feature type="region of interest" description="Disordered" evidence="1">
    <location>
        <begin position="394"/>
        <end position="417"/>
    </location>
</feature>
<evidence type="ECO:0000313" key="2">
    <source>
        <dbReference type="EMBL" id="CAD7081223.1"/>
    </source>
</evidence>
<accession>A0A7R8UHZ1</accession>
<feature type="compositionally biased region" description="Polar residues" evidence="1">
    <location>
        <begin position="245"/>
        <end position="256"/>
    </location>
</feature>
<dbReference type="InParanoid" id="A0A7R8UHZ1"/>
<keyword evidence="3" id="KW-1185">Reference proteome</keyword>
<dbReference type="EMBL" id="LR899010">
    <property type="protein sequence ID" value="CAD7081223.1"/>
    <property type="molecule type" value="Genomic_DNA"/>
</dbReference>
<feature type="region of interest" description="Disordered" evidence="1">
    <location>
        <begin position="801"/>
        <end position="829"/>
    </location>
</feature>
<feature type="region of interest" description="Disordered" evidence="1">
    <location>
        <begin position="224"/>
        <end position="256"/>
    </location>
</feature>
<dbReference type="AlphaFoldDB" id="A0A7R8UHZ1"/>
<dbReference type="Proteomes" id="UP000594454">
    <property type="component" value="Chromosome 2"/>
</dbReference>
<dbReference type="OMA" id="ECWLPTP"/>
<feature type="compositionally biased region" description="Basic residues" evidence="1">
    <location>
        <begin position="722"/>
        <end position="732"/>
    </location>
</feature>
<proteinExistence type="predicted"/>
<feature type="compositionally biased region" description="Polar residues" evidence="1">
    <location>
        <begin position="286"/>
        <end position="298"/>
    </location>
</feature>
<feature type="region of interest" description="Disordered" evidence="1">
    <location>
        <begin position="163"/>
        <end position="199"/>
    </location>
</feature>
<feature type="region of interest" description="Disordered" evidence="1">
    <location>
        <begin position="272"/>
        <end position="299"/>
    </location>
</feature>
<feature type="region of interest" description="Disordered" evidence="1">
    <location>
        <begin position="664"/>
        <end position="737"/>
    </location>
</feature>
<feature type="region of interest" description="Disordered" evidence="1">
    <location>
        <begin position="493"/>
        <end position="565"/>
    </location>
</feature>
<name>A0A7R8UHZ1_HERIL</name>
<reference evidence="2 3" key="1">
    <citation type="submission" date="2020-11" db="EMBL/GenBank/DDBJ databases">
        <authorList>
            <person name="Wallbank WR R."/>
            <person name="Pardo Diaz C."/>
            <person name="Kozak K."/>
            <person name="Martin S."/>
            <person name="Jiggins C."/>
            <person name="Moest M."/>
            <person name="Warren A I."/>
            <person name="Generalovic N T."/>
            <person name="Byers J.R.P. K."/>
            <person name="Montejo-Kovacevich G."/>
            <person name="Yen C E."/>
        </authorList>
    </citation>
    <scope>NUCLEOTIDE SEQUENCE [LARGE SCALE GENOMIC DNA]</scope>
</reference>